<feature type="domain" description="Bacterial Ig-like" evidence="3">
    <location>
        <begin position="570"/>
        <end position="648"/>
    </location>
</feature>
<dbReference type="InterPro" id="IPR044016">
    <property type="entry name" value="Big_13"/>
</dbReference>
<dbReference type="Pfam" id="PF19077">
    <property type="entry name" value="Big_13"/>
    <property type="match status" value="7"/>
</dbReference>
<feature type="domain" description="Bacterial Ig-like" evidence="3">
    <location>
        <begin position="665"/>
        <end position="742"/>
    </location>
</feature>
<feature type="signal peptide" evidence="2">
    <location>
        <begin position="1"/>
        <end position="26"/>
    </location>
</feature>
<feature type="domain" description="Bacterial Ig-like" evidence="3">
    <location>
        <begin position="757"/>
        <end position="833"/>
    </location>
</feature>
<evidence type="ECO:0000256" key="1">
    <source>
        <dbReference type="SAM" id="MobiDB-lite"/>
    </source>
</evidence>
<protein>
    <submittedName>
        <fullName evidence="4">Large repetitive protein</fullName>
    </submittedName>
</protein>
<dbReference type="Gene3D" id="2.60.40.10">
    <property type="entry name" value="Immunoglobulins"/>
    <property type="match status" value="3"/>
</dbReference>
<dbReference type="Gene3D" id="2.60.40.1800">
    <property type="match status" value="4"/>
</dbReference>
<evidence type="ECO:0000313" key="5">
    <source>
        <dbReference type="Proteomes" id="UP000028725"/>
    </source>
</evidence>
<feature type="domain" description="Bacterial Ig-like" evidence="3">
    <location>
        <begin position="939"/>
        <end position="1014"/>
    </location>
</feature>
<dbReference type="OrthoDB" id="5495046at2"/>
<dbReference type="NCBIfam" id="NF047640">
    <property type="entry name" value="gliding_AgmC_N"/>
    <property type="match status" value="1"/>
</dbReference>
<reference evidence="4 5" key="1">
    <citation type="submission" date="2014-04" db="EMBL/GenBank/DDBJ databases">
        <title>Genome assembly of Hyalangium minutum DSM 14724.</title>
        <authorList>
            <person name="Sharma G."/>
            <person name="Subramanian S."/>
        </authorList>
    </citation>
    <scope>NUCLEOTIDE SEQUENCE [LARGE SCALE GENOMIC DNA]</scope>
    <source>
        <strain evidence="4 5">DSM 14724</strain>
    </source>
</reference>
<feature type="chain" id="PRO_5001800181" evidence="2">
    <location>
        <begin position="27"/>
        <end position="1228"/>
    </location>
</feature>
<dbReference type="STRING" id="394096.DB31_0184"/>
<evidence type="ECO:0000259" key="3">
    <source>
        <dbReference type="Pfam" id="PF19077"/>
    </source>
</evidence>
<evidence type="ECO:0000256" key="2">
    <source>
        <dbReference type="SAM" id="SignalP"/>
    </source>
</evidence>
<keyword evidence="5" id="KW-1185">Reference proteome</keyword>
<feature type="domain" description="Bacterial Ig-like" evidence="3">
    <location>
        <begin position="1031"/>
        <end position="1103"/>
    </location>
</feature>
<keyword evidence="2" id="KW-0732">Signal</keyword>
<organism evidence="4 5">
    <name type="scientific">Hyalangium minutum</name>
    <dbReference type="NCBI Taxonomy" id="394096"/>
    <lineage>
        <taxon>Bacteria</taxon>
        <taxon>Pseudomonadati</taxon>
        <taxon>Myxococcota</taxon>
        <taxon>Myxococcia</taxon>
        <taxon>Myxococcales</taxon>
        <taxon>Cystobacterineae</taxon>
        <taxon>Archangiaceae</taxon>
        <taxon>Hyalangium</taxon>
    </lineage>
</organism>
<feature type="domain" description="Bacterial Ig-like" evidence="3">
    <location>
        <begin position="847"/>
        <end position="923"/>
    </location>
</feature>
<evidence type="ECO:0000313" key="4">
    <source>
        <dbReference type="EMBL" id="KFE71923.1"/>
    </source>
</evidence>
<proteinExistence type="predicted"/>
<dbReference type="PATRIC" id="fig|394096.3.peg.182"/>
<dbReference type="NCBIfam" id="NF033510">
    <property type="entry name" value="Ca_tandemer"/>
    <property type="match status" value="7"/>
</dbReference>
<feature type="compositionally biased region" description="Polar residues" evidence="1">
    <location>
        <begin position="662"/>
        <end position="682"/>
    </location>
</feature>
<comment type="caution">
    <text evidence="4">The sequence shown here is derived from an EMBL/GenBank/DDBJ whole genome shotgun (WGS) entry which is preliminary data.</text>
</comment>
<dbReference type="AlphaFoldDB" id="A0A085WW60"/>
<dbReference type="InterPro" id="IPR013783">
    <property type="entry name" value="Ig-like_fold"/>
</dbReference>
<feature type="region of interest" description="Disordered" evidence="1">
    <location>
        <begin position="658"/>
        <end position="682"/>
    </location>
</feature>
<dbReference type="Proteomes" id="UP000028725">
    <property type="component" value="Unassembled WGS sequence"/>
</dbReference>
<name>A0A085WW60_9BACT</name>
<dbReference type="InterPro" id="IPR058184">
    <property type="entry name" value="AgmC-like_N"/>
</dbReference>
<dbReference type="RefSeq" id="WP_052419613.1">
    <property type="nucleotide sequence ID" value="NZ_JMCB01000001.1"/>
</dbReference>
<feature type="domain" description="Bacterial Ig-like" evidence="3">
    <location>
        <begin position="1121"/>
        <end position="1186"/>
    </location>
</feature>
<dbReference type="EMBL" id="JMCB01000001">
    <property type="protein sequence ID" value="KFE71923.1"/>
    <property type="molecule type" value="Genomic_DNA"/>
</dbReference>
<accession>A0A085WW60</accession>
<gene>
    <name evidence="4" type="ORF">DB31_0184</name>
</gene>
<sequence>MKGMSWKYILHTALLALTLCALPALAGPDNVGLGRGDDTPPTISTANQIINTYARVTAPLAPGDTAIQIGASTGAADPIAAGDLLVVIQMTGIVPEPPRGDTTAITIDTNQPVGRWEFVRVTTVAGSTVNLTAPLLYSYAANVTQVVRVPEYLNLTIPAARSLAPSMWDGSTGGVLAFLVSGTLMTSGGIPALNAAGRGFRSGQPVEDASGDVGCTGLDEAPPKGAQKGEGIAFTRYGSSVTGRGHVTTGGGGGVCDSSGGGGGAHVGGGGLGGNSNDGSRAVGGTGGLGLTYTSSSKFNHLLMGGGGGAGHSSGGTAAGGRGGGIIFARVGAISGAGSMSANGDPGGNASGQDGSSGGGGGGTIYLRVAAAATCGNITAIGGNGGSSNSGFDVGPGGAGGGGRIIFQKGSGTCALPTFAVNTGNAGVQANSSSPLGAFYGAQPGTAGATATLTGGFPVLPAPVVVTPANGSSTNNTTLTYMGTLAQPFPTGTTVSVIVDGVTVGSATPDAAGNWSFTPTTPLAPDSHTVSAVAVNTTEGVQSVSSNTNMFIVDTTPPAAPVVVTPANGSLTNDNTPDYTGTAAEPGSTVTVIVDGTLVGTTTANASGNWNFTPTISLADGAHPVSATARDAAGNTSPGSNTNTFIVDATPPAAPVVVTPANGSRTNDNTPDYTGTAEPGSTVTVIVDGTPVGTTTANASGNWNFTPTTPLADGAHPVSATARDAAGNTSFGSNTNRFTVDTRPPGAPLMSAPPAFVNTPTPILGGTAEADSTVTVFLDGTEAGTATANVRGAWSFTPATGLTDGVQQVHATAMDAAGNVSPVSEARTFVVDTVEPGAPAVTVPGDLVNARKPIIVGTAEPSSIVTVSLDGIIVGKTMANSAGDWAAIPTTELVEGSHQVTATAADEAGNMGSASPTRSFKVDVSKPAAPVLSTLGEFINTQGPIISGTAEAESTVTVSLDGVVVGTAIVRASGGWDFPTTALLDGPHQVTATSMDAAGNVSPVSAPISFGVDTLAPAAPEITATAGSIKDLSLNFTGRAEAESTVTVLVDGEVAGIAVASASGGWSFPSPALNEGSHQITATAADLAKNISSLSKPFDFTIDSLAPAEPQVTAPGEFATSRRPTIRGTAERESTVEVWLNGTKVDEVDVDESEVWMFTPSSDLAVGKHVVSTIARDKAGNESQRVDHVFAVQQSHYGWGCSSASASPVTWALLTLALALRRRRLRSP</sequence>